<feature type="non-terminal residue" evidence="4">
    <location>
        <position position="1"/>
    </location>
</feature>
<dbReference type="Pfam" id="PF07992">
    <property type="entry name" value="Pyr_redox_2"/>
    <property type="match status" value="1"/>
</dbReference>
<feature type="domain" description="FAD/NAD(P)-binding" evidence="3">
    <location>
        <begin position="2"/>
        <end position="48"/>
    </location>
</feature>
<proteinExistence type="predicted"/>
<organism evidence="4 5">
    <name type="scientific">Acinetobacter terrae</name>
    <dbReference type="NCBI Taxonomy" id="2731247"/>
    <lineage>
        <taxon>Bacteria</taxon>
        <taxon>Pseudomonadati</taxon>
        <taxon>Pseudomonadota</taxon>
        <taxon>Gammaproteobacteria</taxon>
        <taxon>Moraxellales</taxon>
        <taxon>Moraxellaceae</taxon>
        <taxon>Acinetobacter</taxon>
        <taxon>Acinetobacter Taxon 24</taxon>
    </lineage>
</organism>
<dbReference type="InterPro" id="IPR023753">
    <property type="entry name" value="FAD/NAD-binding_dom"/>
</dbReference>
<evidence type="ECO:0000256" key="2">
    <source>
        <dbReference type="ARBA" id="ARBA00023002"/>
    </source>
</evidence>
<gene>
    <name evidence="4" type="ORF">E0H85_09150</name>
</gene>
<dbReference type="Gene3D" id="3.50.50.60">
    <property type="entry name" value="FAD/NAD(P)-binding domain"/>
    <property type="match status" value="1"/>
</dbReference>
<keyword evidence="1" id="KW-0285">Flavoprotein</keyword>
<protein>
    <submittedName>
        <fullName evidence="4">Alkyl hydroperoxide reductase subunit F</fullName>
    </submittedName>
</protein>
<dbReference type="GO" id="GO:0016491">
    <property type="term" value="F:oxidoreductase activity"/>
    <property type="evidence" value="ECO:0007669"/>
    <property type="project" value="UniProtKB-KW"/>
</dbReference>
<dbReference type="Proteomes" id="UP000291380">
    <property type="component" value="Unassembled WGS sequence"/>
</dbReference>
<dbReference type="InterPro" id="IPR050097">
    <property type="entry name" value="Ferredoxin-NADP_redctase_2"/>
</dbReference>
<keyword evidence="2" id="KW-0560">Oxidoreductase</keyword>
<evidence type="ECO:0000313" key="5">
    <source>
        <dbReference type="Proteomes" id="UP000291380"/>
    </source>
</evidence>
<evidence type="ECO:0000313" key="4">
    <source>
        <dbReference type="EMBL" id="TCB59164.1"/>
    </source>
</evidence>
<dbReference type="SUPFAM" id="SSF51905">
    <property type="entry name" value="FAD/NAD(P)-binding domain"/>
    <property type="match status" value="1"/>
</dbReference>
<evidence type="ECO:0000256" key="1">
    <source>
        <dbReference type="ARBA" id="ARBA00022630"/>
    </source>
</evidence>
<dbReference type="AlphaFoldDB" id="A0A4R0EM52"/>
<sequence>LKTSKVELSNRGEIVINERNETNVKGVFAAGDCTTVPYKQIIIATGEGAKASLSAFDYIIRNGQ</sequence>
<dbReference type="RefSeq" id="WP_165493750.1">
    <property type="nucleotide sequence ID" value="NZ_SJOA01000009.1"/>
</dbReference>
<dbReference type="PANTHER" id="PTHR48105">
    <property type="entry name" value="THIOREDOXIN REDUCTASE 1-RELATED-RELATED"/>
    <property type="match status" value="1"/>
</dbReference>
<name>A0A4R0EM52_9GAMM</name>
<reference evidence="4 5" key="1">
    <citation type="submission" date="2019-02" db="EMBL/GenBank/DDBJ databases">
        <title>High diversity of culturable Acinetobacter species in natural soil and water ecosystems.</title>
        <authorList>
            <person name="Radolfova-Krizova L."/>
            <person name="Nemec A."/>
        </authorList>
    </citation>
    <scope>NUCLEOTIDE SEQUENCE [LARGE SCALE GENOMIC DNA]</scope>
    <source>
        <strain evidence="4 5">ANC 4281</strain>
    </source>
</reference>
<comment type="caution">
    <text evidence="4">The sequence shown here is derived from an EMBL/GenBank/DDBJ whole genome shotgun (WGS) entry which is preliminary data.</text>
</comment>
<dbReference type="InterPro" id="IPR036188">
    <property type="entry name" value="FAD/NAD-bd_sf"/>
</dbReference>
<evidence type="ECO:0000259" key="3">
    <source>
        <dbReference type="Pfam" id="PF07992"/>
    </source>
</evidence>
<accession>A0A4R0EM52</accession>
<dbReference type="EMBL" id="SJOA01000009">
    <property type="protein sequence ID" value="TCB59164.1"/>
    <property type="molecule type" value="Genomic_DNA"/>
</dbReference>